<dbReference type="AlphaFoldDB" id="A0A1H7W310"/>
<dbReference type="OrthoDB" id="10020574at2"/>
<reference evidence="2" key="1">
    <citation type="submission" date="2016-10" db="EMBL/GenBank/DDBJ databases">
        <authorList>
            <person name="Varghese N."/>
        </authorList>
    </citation>
    <scope>NUCLEOTIDE SEQUENCE [LARGE SCALE GENOMIC DNA]</scope>
    <source>
        <strain evidence="2">DSM 45096 / BCRC 16803 / CGMCC 4.1857 / CIP 109030 / JCM 12277 / KCTC 19219 / NBRC 100920 / 33214</strain>
    </source>
</reference>
<evidence type="ECO:0000313" key="1">
    <source>
        <dbReference type="EMBL" id="SEM15499.1"/>
    </source>
</evidence>
<proteinExistence type="predicted"/>
<accession>A0A1H7W310</accession>
<sequence length="282" mass="30573">MPGGPMLPLPYQATWTCRQESRTKVAKTTEGELLHAATYTCVITPGGATTEWTVDAWINTHRESPFKQLAGFRDSLRRARFKPTASLLDAVVPLFLDLPLDWDWHPTAAHPTVTIPGTPSAEVLAAVPLLMAVRGEIVVRLNVCRTLSVDRVTAVPAKAAVAAKNPPLALPLDWAAALQAGRAQIDHMLSAADVADHKVNAPIDLNAHLLELMCKADAKGLGTLLGLGLIDPSGRGGNPFRERANGYALEPDRSGDLNAAYNHLRFILFMEYLALRQMFYAA</sequence>
<organism evidence="1 2">
    <name type="scientific">Streptacidiphilus jiangxiensis</name>
    <dbReference type="NCBI Taxonomy" id="235985"/>
    <lineage>
        <taxon>Bacteria</taxon>
        <taxon>Bacillati</taxon>
        <taxon>Actinomycetota</taxon>
        <taxon>Actinomycetes</taxon>
        <taxon>Kitasatosporales</taxon>
        <taxon>Streptomycetaceae</taxon>
        <taxon>Streptacidiphilus</taxon>
    </lineage>
</organism>
<dbReference type="STRING" id="235985.SAMN05414137_119163"/>
<keyword evidence="2" id="KW-1185">Reference proteome</keyword>
<dbReference type="EMBL" id="FOAZ01000019">
    <property type="protein sequence ID" value="SEM15499.1"/>
    <property type="molecule type" value="Genomic_DNA"/>
</dbReference>
<evidence type="ECO:0000313" key="2">
    <source>
        <dbReference type="Proteomes" id="UP000183015"/>
    </source>
</evidence>
<dbReference type="Proteomes" id="UP000183015">
    <property type="component" value="Unassembled WGS sequence"/>
</dbReference>
<dbReference type="RefSeq" id="WP_042444666.1">
    <property type="nucleotide sequence ID" value="NZ_BBPN01000007.1"/>
</dbReference>
<name>A0A1H7W310_STRJI</name>
<gene>
    <name evidence="1" type="ORF">SAMN05414137_119163</name>
</gene>
<protein>
    <submittedName>
        <fullName evidence="1">Uncharacterized protein</fullName>
    </submittedName>
</protein>